<dbReference type="Gene3D" id="3.30.70.20">
    <property type="match status" value="1"/>
</dbReference>
<proteinExistence type="predicted"/>
<keyword evidence="8 11" id="KW-0408">Iron</keyword>
<dbReference type="Pfam" id="PF21162">
    <property type="entry name" value="ETFQO_UQ-bd"/>
    <property type="match status" value="1"/>
</dbReference>
<comment type="cofactor">
    <cofactor evidence="11">
        <name>[4Fe-4S] cluster</name>
        <dbReference type="ChEBI" id="CHEBI:49883"/>
    </cofactor>
    <text evidence="11">Binds 1 [4Fe-4S] cluster.</text>
</comment>
<comment type="cofactor">
    <cofactor evidence="1 11">
        <name>FAD</name>
        <dbReference type="ChEBI" id="CHEBI:57692"/>
    </cofactor>
</comment>
<dbReference type="Gene3D" id="3.50.50.60">
    <property type="entry name" value="FAD/NAD(P)-binding domain"/>
    <property type="match status" value="1"/>
</dbReference>
<dbReference type="EMBL" id="CAJZBQ010000044">
    <property type="protein sequence ID" value="CAG9327993.1"/>
    <property type="molecule type" value="Genomic_DNA"/>
</dbReference>
<dbReference type="GO" id="GO:0004174">
    <property type="term" value="F:electron-transferring-flavoprotein dehydrogenase activity"/>
    <property type="evidence" value="ECO:0007669"/>
    <property type="project" value="UniProtKB-UniRule"/>
</dbReference>
<evidence type="ECO:0000256" key="9">
    <source>
        <dbReference type="ARBA" id="ARBA00023014"/>
    </source>
</evidence>
<evidence type="ECO:0000313" key="14">
    <source>
        <dbReference type="EMBL" id="CAG9327993.1"/>
    </source>
</evidence>
<dbReference type="PANTHER" id="PTHR10617">
    <property type="entry name" value="ELECTRON TRANSFER FLAVOPROTEIN-UBIQUINONE OXIDOREDUCTASE"/>
    <property type="match status" value="1"/>
</dbReference>
<feature type="domain" description="ETF-QO/FixC ubiquinone-binding" evidence="13">
    <location>
        <begin position="225"/>
        <end position="318"/>
    </location>
</feature>
<dbReference type="SUPFAM" id="SSF51905">
    <property type="entry name" value="FAD/NAD(P)-binding domain"/>
    <property type="match status" value="1"/>
</dbReference>
<keyword evidence="3 11" id="KW-0285">Flavoprotein</keyword>
<keyword evidence="15" id="KW-1185">Reference proteome</keyword>
<dbReference type="SUPFAM" id="SSF54862">
    <property type="entry name" value="4Fe-4S ferredoxins"/>
    <property type="match status" value="1"/>
</dbReference>
<evidence type="ECO:0000256" key="4">
    <source>
        <dbReference type="ARBA" id="ARBA00022723"/>
    </source>
</evidence>
<evidence type="ECO:0000256" key="3">
    <source>
        <dbReference type="ARBA" id="ARBA00022630"/>
    </source>
</evidence>
<dbReference type="GO" id="GO:0046872">
    <property type="term" value="F:metal ion binding"/>
    <property type="evidence" value="ECO:0007669"/>
    <property type="project" value="UniProtKB-KW"/>
</dbReference>
<keyword evidence="4 11" id="KW-0479">Metal-binding</keyword>
<evidence type="ECO:0000256" key="7">
    <source>
        <dbReference type="ARBA" id="ARBA00023002"/>
    </source>
</evidence>
<keyword evidence="10 11" id="KW-0830">Ubiquinone</keyword>
<evidence type="ECO:0000256" key="1">
    <source>
        <dbReference type="ARBA" id="ARBA00001974"/>
    </source>
</evidence>
<dbReference type="GO" id="GO:0005743">
    <property type="term" value="C:mitochondrial inner membrane"/>
    <property type="evidence" value="ECO:0007669"/>
    <property type="project" value="TreeGrafter"/>
</dbReference>
<feature type="domain" description="ETF-QO/FixX C-terminal" evidence="12">
    <location>
        <begin position="462"/>
        <end position="561"/>
    </location>
</feature>
<evidence type="ECO:0000313" key="15">
    <source>
        <dbReference type="Proteomes" id="UP001162131"/>
    </source>
</evidence>
<accession>A0AAU9JU80</accession>
<comment type="catalytic activity">
    <reaction evidence="11">
        <text>a ubiquinone + reduced [electron-transfer flavoprotein] = a ubiquinol + oxidized [electron-transfer flavoprotein] + H(+)</text>
        <dbReference type="Rhea" id="RHEA:24052"/>
        <dbReference type="Rhea" id="RHEA-COMP:9565"/>
        <dbReference type="Rhea" id="RHEA-COMP:9566"/>
        <dbReference type="Rhea" id="RHEA-COMP:10685"/>
        <dbReference type="Rhea" id="RHEA-COMP:10686"/>
        <dbReference type="ChEBI" id="CHEBI:15378"/>
        <dbReference type="ChEBI" id="CHEBI:16389"/>
        <dbReference type="ChEBI" id="CHEBI:17976"/>
        <dbReference type="ChEBI" id="CHEBI:57692"/>
        <dbReference type="ChEBI" id="CHEBI:58307"/>
        <dbReference type="EC" id="1.5.5.1"/>
    </reaction>
</comment>
<comment type="function">
    <text evidence="11">Accepts electrons from ETF and reduces ubiquinone.</text>
</comment>
<gene>
    <name evidence="14" type="ORF">BSTOLATCC_MIC44612</name>
</gene>
<dbReference type="Gene3D" id="3.30.9.90">
    <property type="match status" value="1"/>
</dbReference>
<evidence type="ECO:0000256" key="2">
    <source>
        <dbReference type="ARBA" id="ARBA00022448"/>
    </source>
</evidence>
<keyword evidence="5 11" id="KW-0274">FAD</keyword>
<protein>
    <recommendedName>
        <fullName evidence="11">Electron transfer flavoprotein-ubiquinone oxidoreductase</fullName>
        <shortName evidence="11">ETF-QO</shortName>
        <ecNumber evidence="11">1.5.5.1</ecNumber>
    </recommendedName>
</protein>
<evidence type="ECO:0000256" key="11">
    <source>
        <dbReference type="RuleBase" id="RU366068"/>
    </source>
</evidence>
<sequence length="563" mass="63903">MLKAVRKFGSLMVQRDRIICDVVIVGAGPAGLSAGIRLKQLNPDYQVIVVEKGVEVGAHIVSGCLFEPRALDELIPNWRDMDSPIKTPVRNFKTLILSENKSFSIPNFVRPGYLNNEGNYIISLSETTRWLGKYAESIGVQIYPSFPASEVLINQKGYVEGIICSDFGIGKNWQPRKDYQKGVEIYAKHSLFAEGSKGSISEDLIKRFNLGWFDDGERYAIDQSYGLGIKEVWKISPEKFEEGLAIQTLNWPLDLSTRGRGFMYHQAADKVHVGLVISLDYNNPYISPYQEFQRLKTHPLYKHYLEGGECLAYGARTLTEGGFFSVPKITFQGGMLIGDSAGFLNYAKLKGTHTAMKSGMIAAEVLHEALSKDEAEGKDLYDYYEKYRRSWIWDELISVRHIRSCFNRNFWMGLYLAALSYSEDEVRLKLNLRAKSENSWRDSEATKYAKEYEPIQYPTPDGKIAFDLLTNLRRSGTQNDPDQPDFIKIKMGMEKQQTQRSSKEFAGLEEKFCPGGVFTYEQDQLKIDQTKCLHCKACEIKTVGEFLNWITPEGGSGPLYTNM</sequence>
<dbReference type="Pfam" id="PF05187">
    <property type="entry name" value="Fer4_ETF_QO"/>
    <property type="match status" value="1"/>
</dbReference>
<keyword evidence="7 11" id="KW-0560">Oxidoreductase</keyword>
<dbReference type="AlphaFoldDB" id="A0AAU9JU80"/>
<evidence type="ECO:0000256" key="5">
    <source>
        <dbReference type="ARBA" id="ARBA00022827"/>
    </source>
</evidence>
<evidence type="ECO:0000256" key="6">
    <source>
        <dbReference type="ARBA" id="ARBA00022982"/>
    </source>
</evidence>
<dbReference type="SUPFAM" id="SSF54373">
    <property type="entry name" value="FAD-linked reductases, C-terminal domain"/>
    <property type="match status" value="1"/>
</dbReference>
<dbReference type="Proteomes" id="UP001162131">
    <property type="component" value="Unassembled WGS sequence"/>
</dbReference>
<dbReference type="GO" id="GO:0051539">
    <property type="term" value="F:4 iron, 4 sulfur cluster binding"/>
    <property type="evidence" value="ECO:0007669"/>
    <property type="project" value="UniProtKB-UniRule"/>
</dbReference>
<evidence type="ECO:0000259" key="12">
    <source>
        <dbReference type="Pfam" id="PF05187"/>
    </source>
</evidence>
<dbReference type="InterPro" id="IPR007859">
    <property type="entry name" value="ETF-QO/FixX_C"/>
</dbReference>
<dbReference type="EC" id="1.5.5.1" evidence="11"/>
<evidence type="ECO:0000256" key="8">
    <source>
        <dbReference type="ARBA" id="ARBA00023004"/>
    </source>
</evidence>
<organism evidence="14 15">
    <name type="scientific">Blepharisma stoltei</name>
    <dbReference type="NCBI Taxonomy" id="1481888"/>
    <lineage>
        <taxon>Eukaryota</taxon>
        <taxon>Sar</taxon>
        <taxon>Alveolata</taxon>
        <taxon>Ciliophora</taxon>
        <taxon>Postciliodesmatophora</taxon>
        <taxon>Heterotrichea</taxon>
        <taxon>Heterotrichida</taxon>
        <taxon>Blepharismidae</taxon>
        <taxon>Blepharisma</taxon>
    </lineage>
</organism>
<reference evidence="14" key="1">
    <citation type="submission" date="2021-09" db="EMBL/GenBank/DDBJ databases">
        <authorList>
            <consortium name="AG Swart"/>
            <person name="Singh M."/>
            <person name="Singh A."/>
            <person name="Seah K."/>
            <person name="Emmerich C."/>
        </authorList>
    </citation>
    <scope>NUCLEOTIDE SEQUENCE</scope>
    <source>
        <strain evidence="14">ATCC30299</strain>
    </source>
</reference>
<dbReference type="Pfam" id="PF01946">
    <property type="entry name" value="Thi4"/>
    <property type="match status" value="1"/>
</dbReference>
<evidence type="ECO:0000256" key="10">
    <source>
        <dbReference type="ARBA" id="ARBA00023075"/>
    </source>
</evidence>
<dbReference type="InterPro" id="IPR049398">
    <property type="entry name" value="ETF-QO/FixC_UQ-bd"/>
</dbReference>
<comment type="caution">
    <text evidence="14">The sequence shown here is derived from an EMBL/GenBank/DDBJ whole genome shotgun (WGS) entry which is preliminary data.</text>
</comment>
<keyword evidence="6 11" id="KW-0249">Electron transport</keyword>
<keyword evidence="9 11" id="KW-0411">Iron-sulfur</keyword>
<keyword evidence="2 11" id="KW-0813">Transport</keyword>
<dbReference type="InterPro" id="IPR036188">
    <property type="entry name" value="FAD/NAD-bd_sf"/>
</dbReference>
<dbReference type="InterPro" id="IPR040156">
    <property type="entry name" value="ETF-QO"/>
</dbReference>
<name>A0AAU9JU80_9CILI</name>
<evidence type="ECO:0000259" key="13">
    <source>
        <dbReference type="Pfam" id="PF21162"/>
    </source>
</evidence>
<dbReference type="PANTHER" id="PTHR10617:SF107">
    <property type="entry name" value="ELECTRON TRANSFER FLAVOPROTEIN-UBIQUINONE OXIDOREDUCTASE, MITOCHONDRIAL"/>
    <property type="match status" value="1"/>
</dbReference>